<name>A0A1S3XIC7_TOBAC</name>
<feature type="compositionally biased region" description="Basic and acidic residues" evidence="1">
    <location>
        <begin position="44"/>
        <end position="60"/>
    </location>
</feature>
<dbReference type="RefSeq" id="XP_016439432.1">
    <property type="nucleotide sequence ID" value="XM_016583946.1"/>
</dbReference>
<dbReference type="KEGG" id="nta:107765320"/>
<protein>
    <submittedName>
        <fullName evidence="4">Zinc finger MYM-type protein 1-like</fullName>
    </submittedName>
</protein>
<feature type="compositionally biased region" description="Low complexity" evidence="1">
    <location>
        <begin position="14"/>
        <end position="24"/>
    </location>
</feature>
<dbReference type="PANTHER" id="PTHR11697">
    <property type="entry name" value="GENERAL TRANSCRIPTION FACTOR 2-RELATED ZINC FINGER PROTEIN"/>
    <property type="match status" value="1"/>
</dbReference>
<dbReference type="SUPFAM" id="SSF53098">
    <property type="entry name" value="Ribonuclease H-like"/>
    <property type="match status" value="1"/>
</dbReference>
<sequence length="572" mass="65949">MDKFLTKPKNGEPSSSASWSSMSSQIAPEVQRETNPSLLSNVDKVLDLKSFEPDPKERMPISDYGPNIRDENELESRGNTGDASTKDGFRGWNKGVERFKAHVGEVNSIHHKCFNRMLDLKNQRQSIQSSFDKQSEKVKIDYRMRLNASIDVARSKIRGQGYDGASKMQGKISGLKSLILQDTPSAYCIHCFAHQLQLALIAFSKKHSDVDNFFYVVTNVLNTIGSSFKRMESLRHHQADKLEELLKFGEVYTGQDMKRDCPYHLDRFAAENLLSQIQEFGFIFMLHLMFKVLLFTNELNKALQKKDQDIVNAMGMLDLAKKRLQMMREIEWNSLLDEVCSFCSKHDILIPKMDEDYTLGKSKRKRSKVSYLHHFRVEVFYTVIDLEFQELNDCFDVVTTDLLLDMASLSPVDSFANFDKDGIMKLAEYYPSEFGDNKFRELGFQLDSFIVYAQKCDSRFLNLKGIKDFASVMIETKLDLTWPLVYLLVKLTLLILAATASVERAFSSMKYIKNDLRNRMDDDFLNDCLVCYIERKIFKIVSNDAIIDRFQSMKLVQDNCKVNDVFVNIILI</sequence>
<dbReference type="STRING" id="4097.A0A1S3XIC7"/>
<evidence type="ECO:0000256" key="2">
    <source>
        <dbReference type="SAM" id="Phobius"/>
    </source>
</evidence>
<accession>A0A1S3XIC7</accession>
<keyword evidence="2" id="KW-0812">Transmembrane</keyword>
<dbReference type="InterPro" id="IPR055298">
    <property type="entry name" value="AtLOH3-like"/>
</dbReference>
<feature type="region of interest" description="Disordered" evidence="1">
    <location>
        <begin position="1"/>
        <end position="89"/>
    </location>
</feature>
<reference evidence="4" key="1">
    <citation type="submission" date="2025-08" db="UniProtKB">
        <authorList>
            <consortium name="RefSeq"/>
        </authorList>
    </citation>
    <scope>IDENTIFICATION</scope>
</reference>
<keyword evidence="2" id="KW-1133">Transmembrane helix</keyword>
<gene>
    <name evidence="4" type="primary">LOC107765320</name>
</gene>
<proteinExistence type="predicted"/>
<dbReference type="PANTHER" id="PTHR11697:SF230">
    <property type="entry name" value="ZINC FINGER, MYM DOMAIN CONTAINING 1"/>
    <property type="match status" value="1"/>
</dbReference>
<keyword evidence="2" id="KW-0472">Membrane</keyword>
<evidence type="ECO:0000256" key="1">
    <source>
        <dbReference type="SAM" id="MobiDB-lite"/>
    </source>
</evidence>
<feature type="domain" description="DUF4371" evidence="3">
    <location>
        <begin position="86"/>
        <end position="155"/>
    </location>
</feature>
<dbReference type="InterPro" id="IPR012337">
    <property type="entry name" value="RNaseH-like_sf"/>
</dbReference>
<dbReference type="OrthoDB" id="1048343at2759"/>
<evidence type="ECO:0000259" key="3">
    <source>
        <dbReference type="Pfam" id="PF14291"/>
    </source>
</evidence>
<dbReference type="Pfam" id="PF14291">
    <property type="entry name" value="DUF4371"/>
    <property type="match status" value="1"/>
</dbReference>
<organism evidence="4">
    <name type="scientific">Nicotiana tabacum</name>
    <name type="common">Common tobacco</name>
    <dbReference type="NCBI Taxonomy" id="4097"/>
    <lineage>
        <taxon>Eukaryota</taxon>
        <taxon>Viridiplantae</taxon>
        <taxon>Streptophyta</taxon>
        <taxon>Embryophyta</taxon>
        <taxon>Tracheophyta</taxon>
        <taxon>Spermatophyta</taxon>
        <taxon>Magnoliopsida</taxon>
        <taxon>eudicotyledons</taxon>
        <taxon>Gunneridae</taxon>
        <taxon>Pentapetalae</taxon>
        <taxon>asterids</taxon>
        <taxon>lamiids</taxon>
        <taxon>Solanales</taxon>
        <taxon>Solanaceae</taxon>
        <taxon>Nicotianoideae</taxon>
        <taxon>Nicotianeae</taxon>
        <taxon>Nicotiana</taxon>
    </lineage>
</organism>
<dbReference type="PaxDb" id="4097-A0A1S3XIC7"/>
<dbReference type="AlphaFoldDB" id="A0A1S3XIC7"/>
<feature type="transmembrane region" description="Helical" evidence="2">
    <location>
        <begin position="480"/>
        <end position="502"/>
    </location>
</feature>
<dbReference type="InterPro" id="IPR025398">
    <property type="entry name" value="DUF4371"/>
</dbReference>
<evidence type="ECO:0000313" key="4">
    <source>
        <dbReference type="RefSeq" id="XP_016439432.1"/>
    </source>
</evidence>